<feature type="transmembrane region" description="Helical" evidence="10">
    <location>
        <begin position="873"/>
        <end position="894"/>
    </location>
</feature>
<feature type="region of interest" description="Disordered" evidence="9">
    <location>
        <begin position="257"/>
        <end position="286"/>
    </location>
</feature>
<protein>
    <submittedName>
        <fullName evidence="11">Calcium homeostasis modulator protein 1</fullName>
    </submittedName>
</protein>
<keyword evidence="6" id="KW-0406">Ion transport</keyword>
<dbReference type="AlphaFoldDB" id="A0A8J6DWQ3"/>
<gene>
    <name evidence="11" type="ORF">J0S82_012106</name>
</gene>
<accession>A0A8J6DWQ3</accession>
<feature type="compositionally biased region" description="Pro residues" evidence="9">
    <location>
        <begin position="268"/>
        <end position="279"/>
    </location>
</feature>
<evidence type="ECO:0000256" key="8">
    <source>
        <dbReference type="ARBA" id="ARBA00023303"/>
    </source>
</evidence>
<name>A0A8J6DWQ3_GALPY</name>
<evidence type="ECO:0000313" key="11">
    <source>
        <dbReference type="EMBL" id="KAG8523494.1"/>
    </source>
</evidence>
<dbReference type="Proteomes" id="UP000700334">
    <property type="component" value="Unassembled WGS sequence"/>
</dbReference>
<feature type="transmembrane region" description="Helical" evidence="10">
    <location>
        <begin position="451"/>
        <end position="470"/>
    </location>
</feature>
<reference evidence="11" key="1">
    <citation type="journal article" date="2021" name="Evol. Appl.">
        <title>The genome of the Pyrenean desman and the effects of bottlenecks and inbreeding on the genomic landscape of an endangered species.</title>
        <authorList>
            <person name="Escoda L."/>
            <person name="Castresana J."/>
        </authorList>
    </citation>
    <scope>NUCLEOTIDE SEQUENCE</scope>
    <source>
        <strain evidence="11">IBE-C5619</strain>
    </source>
</reference>
<evidence type="ECO:0000313" key="12">
    <source>
        <dbReference type="Proteomes" id="UP000700334"/>
    </source>
</evidence>
<feature type="region of interest" description="Disordered" evidence="9">
    <location>
        <begin position="711"/>
        <end position="730"/>
    </location>
</feature>
<keyword evidence="12" id="KW-1185">Reference proteome</keyword>
<dbReference type="Pfam" id="PF14798">
    <property type="entry name" value="Ca_hom_mod"/>
    <property type="match status" value="3"/>
</dbReference>
<feature type="region of interest" description="Disordered" evidence="9">
    <location>
        <begin position="328"/>
        <end position="358"/>
    </location>
</feature>
<dbReference type="GO" id="GO:0005886">
    <property type="term" value="C:plasma membrane"/>
    <property type="evidence" value="ECO:0007669"/>
    <property type="project" value="TreeGrafter"/>
</dbReference>
<keyword evidence="8" id="KW-0407">Ion channel</keyword>
<keyword evidence="7 10" id="KW-0472">Membrane</keyword>
<comment type="subcellular location">
    <subcellularLocation>
        <location evidence="1">Membrane</location>
        <topology evidence="1">Multi-pass membrane protein</topology>
    </subcellularLocation>
</comment>
<sequence>MDKFRMFFQHFQSSSESVMNGICLLLAAVTVKLYSAFDFNCPCLARYNALYGLGLLLTPPLALFLCGLLANRQSVVLVEEWQRPPGHRRKDPGIVRYMCSSVLQRALAAPVVWILLALLDGKCLVCAFSSSVDPDKFLDFANMTPSQVQLFLAKVPCKEDELVRDSPARKAVSRYLRCLSQAIGWSITLLLIILAFLARCLRPCFDQTAFLQRRYWSNYVDLEQKLFDETCCEHARDFAHRCVLHFFASMQREMQVRGLQRESGGRGPEPPEMPEPPEGPDGGIGKAHLRAVSSREQVDHLLSSWYSSKPPLKLVASPGLWGGGLNHRAPTGSPGTRPAQHTDHPLHHHTYTAPGAKSISTLPTTNLSTLPITNLRTLPITNLRTLPTTNLRTLPTTNLSTLPITNLRTLPITNLRTLPITTSVIGSFTSRAAMDKFRMIFQFLQSNQESFMNGICGIMALASAQIYAAFDFNCPCLPGYNAAYSAGILLAPPLVLFLLGLVMNNNVSMLAEEWKRPPGRRAKDPAVLRYMFCSMAQRALIAPVVWVAVTLLDGKCFLCAFCTAVPVSMLGNSSLEPGLTPPELARLLARVPCPEIYDGDWLLAREVAVRYLRCISQRAVPTDSIYSLLQALGWAFVLLTTLLAFVVRSVRPCFTQAAFLKSKYWSHYINIERKLFDETCTEHAKAFAKVCIQQFFEAMNHDLELGHTHGALTTGPAGSAAPAPGDGVEEEKEKLRGITDQGTMNRLLTSWHKCKPPLRLGQEAPLVGNGWAGGCSRTPRKEVATYFSKPGACRSPCLGPEKPIRRAQGKRLWVEQAGRLPGGWTPLGEPSAPEDQKLVPPLAQWVPGQPVTMAALIAENFRFLSLFFKSKDVMIFNGLVALGTVGSQELFSVVAFHCPCSPARNYLYGLTAIGVPALVLFLISIILNNHTWNLVAECQYRRTKNCSAAPNFLLLSSILGRAAVAPVTWSVISLLRGEAYVCALSEFVDPSSLTDGEEGFPLAHATEILARFPCGEGPANLSVFREEVSRRLKYESQNQLTGGSEPCSTDQFPFLSRLGWVLSRYPLPLQLLAPPQPYPFSGQLFGWLLIGVVAILVFLTKCLKHCCSPLSYRQEAYWAQYRANEDQLFQRTIKVHSRVLAANNVRRFFGFVALNKDDEELVAKFPVQGTQPRPQWNAITGVYLYRENQGLPLYSRLHKWAQGLAGNGTAPDNIEMALLAS</sequence>
<dbReference type="PANTHER" id="PTHR32261">
    <property type="entry name" value="CALCIUM HOMEOSTASIS MODULATOR PROTEIN"/>
    <property type="match status" value="1"/>
</dbReference>
<dbReference type="InterPro" id="IPR029569">
    <property type="entry name" value="CALHM"/>
</dbReference>
<keyword evidence="4 10" id="KW-0812">Transmembrane</keyword>
<feature type="transmembrane region" description="Helical" evidence="10">
    <location>
        <begin position="49"/>
        <end position="70"/>
    </location>
</feature>
<feature type="transmembrane region" description="Helical" evidence="10">
    <location>
        <begin position="182"/>
        <end position="201"/>
    </location>
</feature>
<dbReference type="EMBL" id="JAGFMF010011406">
    <property type="protein sequence ID" value="KAG8523494.1"/>
    <property type="molecule type" value="Genomic_DNA"/>
</dbReference>
<evidence type="ECO:0000256" key="6">
    <source>
        <dbReference type="ARBA" id="ARBA00023065"/>
    </source>
</evidence>
<comment type="caution">
    <text evidence="11">The sequence shown here is derived from an EMBL/GenBank/DDBJ whole genome shotgun (WGS) entry which is preliminary data.</text>
</comment>
<dbReference type="GO" id="GO:0005261">
    <property type="term" value="F:monoatomic cation channel activity"/>
    <property type="evidence" value="ECO:0007669"/>
    <property type="project" value="TreeGrafter"/>
</dbReference>
<evidence type="ECO:0000256" key="5">
    <source>
        <dbReference type="ARBA" id="ARBA00022989"/>
    </source>
</evidence>
<comment type="similarity">
    <text evidence="2">Belongs to the CALHM family.</text>
</comment>
<feature type="transmembrane region" description="Helical" evidence="10">
    <location>
        <begin position="1084"/>
        <end position="1103"/>
    </location>
</feature>
<dbReference type="PANTHER" id="PTHR32261:SF3">
    <property type="entry name" value="CALCIUM HOMEOSTASIS MODULATOR PROTEIN 2"/>
    <property type="match status" value="1"/>
</dbReference>
<evidence type="ECO:0000256" key="10">
    <source>
        <dbReference type="SAM" id="Phobius"/>
    </source>
</evidence>
<feature type="transmembrane region" description="Helical" evidence="10">
    <location>
        <begin position="106"/>
        <end position="130"/>
    </location>
</feature>
<evidence type="ECO:0000256" key="2">
    <source>
        <dbReference type="ARBA" id="ARBA00008497"/>
    </source>
</evidence>
<feature type="transmembrane region" description="Helical" evidence="10">
    <location>
        <begin position="906"/>
        <end position="927"/>
    </location>
</feature>
<feature type="compositionally biased region" description="Low complexity" evidence="9">
    <location>
        <begin position="711"/>
        <end position="726"/>
    </location>
</feature>
<keyword evidence="5 10" id="KW-1133">Transmembrane helix</keyword>
<feature type="transmembrane region" description="Helical" evidence="10">
    <location>
        <begin position="482"/>
        <end position="507"/>
    </location>
</feature>
<proteinExistence type="inferred from homology"/>
<evidence type="ECO:0000256" key="3">
    <source>
        <dbReference type="ARBA" id="ARBA00022448"/>
    </source>
</evidence>
<evidence type="ECO:0000256" key="1">
    <source>
        <dbReference type="ARBA" id="ARBA00004141"/>
    </source>
</evidence>
<feature type="transmembrane region" description="Helical" evidence="10">
    <location>
        <begin position="625"/>
        <end position="647"/>
    </location>
</feature>
<feature type="transmembrane region" description="Helical" evidence="10">
    <location>
        <begin position="948"/>
        <end position="969"/>
    </location>
</feature>
<evidence type="ECO:0000256" key="9">
    <source>
        <dbReference type="SAM" id="MobiDB-lite"/>
    </source>
</evidence>
<organism evidence="11 12">
    <name type="scientific">Galemys pyrenaicus</name>
    <name type="common">Iberian desman</name>
    <name type="synonym">Pyrenean desman</name>
    <dbReference type="NCBI Taxonomy" id="202257"/>
    <lineage>
        <taxon>Eukaryota</taxon>
        <taxon>Metazoa</taxon>
        <taxon>Chordata</taxon>
        <taxon>Craniata</taxon>
        <taxon>Vertebrata</taxon>
        <taxon>Euteleostomi</taxon>
        <taxon>Mammalia</taxon>
        <taxon>Eutheria</taxon>
        <taxon>Laurasiatheria</taxon>
        <taxon>Eulipotyphla</taxon>
        <taxon>Talpidae</taxon>
        <taxon>Galemys</taxon>
    </lineage>
</organism>
<keyword evidence="3" id="KW-0813">Transport</keyword>
<dbReference type="GO" id="GO:1904669">
    <property type="term" value="P:ATP export"/>
    <property type="evidence" value="ECO:0007669"/>
    <property type="project" value="UniProtKB-ARBA"/>
</dbReference>
<dbReference type="OrthoDB" id="9651211at2759"/>
<evidence type="ECO:0000256" key="4">
    <source>
        <dbReference type="ARBA" id="ARBA00022692"/>
    </source>
</evidence>
<evidence type="ECO:0000256" key="7">
    <source>
        <dbReference type="ARBA" id="ARBA00023136"/>
    </source>
</evidence>
<feature type="transmembrane region" description="Helical" evidence="10">
    <location>
        <begin position="21"/>
        <end position="37"/>
    </location>
</feature>